<feature type="compositionally biased region" description="Low complexity" evidence="1">
    <location>
        <begin position="57"/>
        <end position="79"/>
    </location>
</feature>
<dbReference type="Proteomes" id="UP001589862">
    <property type="component" value="Unassembled WGS sequence"/>
</dbReference>
<name>A0ABV6PA94_9MICC</name>
<evidence type="ECO:0000313" key="4">
    <source>
        <dbReference type="Proteomes" id="UP001589862"/>
    </source>
</evidence>
<feature type="transmembrane region" description="Helical" evidence="2">
    <location>
        <begin position="257"/>
        <end position="280"/>
    </location>
</feature>
<evidence type="ECO:0000256" key="2">
    <source>
        <dbReference type="SAM" id="Phobius"/>
    </source>
</evidence>
<dbReference type="InterPro" id="IPR010178">
    <property type="entry name" value="Lit"/>
</dbReference>
<evidence type="ECO:0000313" key="3">
    <source>
        <dbReference type="EMBL" id="MFC0582040.1"/>
    </source>
</evidence>
<dbReference type="NCBIfam" id="TIGR01906">
    <property type="entry name" value="integ_TIGR01906"/>
    <property type="match status" value="1"/>
</dbReference>
<proteinExistence type="predicted"/>
<keyword evidence="4" id="KW-1185">Reference proteome</keyword>
<keyword evidence="2" id="KW-1133">Transmembrane helix</keyword>
<protein>
    <submittedName>
        <fullName evidence="3">TIGR01906 family membrane protein</fullName>
    </submittedName>
</protein>
<feature type="compositionally biased region" description="Basic and acidic residues" evidence="1">
    <location>
        <begin position="1"/>
        <end position="15"/>
    </location>
</feature>
<feature type="transmembrane region" description="Helical" evidence="2">
    <location>
        <begin position="292"/>
        <end position="321"/>
    </location>
</feature>
<feature type="transmembrane region" description="Helical" evidence="2">
    <location>
        <begin position="347"/>
        <end position="369"/>
    </location>
</feature>
<feature type="region of interest" description="Disordered" evidence="1">
    <location>
        <begin position="1"/>
        <end position="87"/>
    </location>
</feature>
<keyword evidence="2" id="KW-0472">Membrane</keyword>
<dbReference type="Pfam" id="PF07314">
    <property type="entry name" value="Lit"/>
    <property type="match status" value="1"/>
</dbReference>
<gene>
    <name evidence="3" type="ORF">ACFFFR_06540</name>
</gene>
<reference evidence="3 4" key="1">
    <citation type="submission" date="2024-09" db="EMBL/GenBank/DDBJ databases">
        <authorList>
            <person name="Sun Q."/>
            <person name="Mori K."/>
        </authorList>
    </citation>
    <scope>NUCLEOTIDE SEQUENCE [LARGE SCALE GENOMIC DNA]</scope>
    <source>
        <strain evidence="3 4">NCAIM B.02604</strain>
    </source>
</reference>
<accession>A0ABV6PA94</accession>
<feature type="compositionally biased region" description="Low complexity" evidence="1">
    <location>
        <begin position="29"/>
        <end position="42"/>
    </location>
</feature>
<organism evidence="3 4">
    <name type="scientific">Micrococcoides hystricis</name>
    <dbReference type="NCBI Taxonomy" id="1572761"/>
    <lineage>
        <taxon>Bacteria</taxon>
        <taxon>Bacillati</taxon>
        <taxon>Actinomycetota</taxon>
        <taxon>Actinomycetes</taxon>
        <taxon>Micrococcales</taxon>
        <taxon>Micrococcaceae</taxon>
        <taxon>Micrococcoides</taxon>
    </lineage>
</organism>
<evidence type="ECO:0000256" key="1">
    <source>
        <dbReference type="SAM" id="MobiDB-lite"/>
    </source>
</evidence>
<dbReference type="RefSeq" id="WP_377458903.1">
    <property type="nucleotide sequence ID" value="NZ_JBHLUB010000028.1"/>
</dbReference>
<feature type="compositionally biased region" description="Basic and acidic residues" evidence="1">
    <location>
        <begin position="415"/>
        <end position="445"/>
    </location>
</feature>
<feature type="transmembrane region" description="Helical" evidence="2">
    <location>
        <begin position="168"/>
        <end position="194"/>
    </location>
</feature>
<dbReference type="EMBL" id="JBHLUB010000028">
    <property type="protein sequence ID" value="MFC0582040.1"/>
    <property type="molecule type" value="Genomic_DNA"/>
</dbReference>
<keyword evidence="2" id="KW-0812">Transmembrane</keyword>
<feature type="region of interest" description="Disordered" evidence="1">
    <location>
        <begin position="393"/>
        <end position="445"/>
    </location>
</feature>
<sequence length="445" mass="49531">MAQKDDPLHQEKEFESGIDYSAFQDTEGPDNAQPADPAPAETAAHEHPHGQQPEPSAETTATDADLTVAAAPAAGSSSSTHKTEAFTSPIYRQLKQERPEHTKTDTPTQHTAVLDRSRINALDDSEDRPQSQWPAAATPAGDKDSHQRAAWRDEVKTSAGGFAKTLQVLLAIFYPLVLLVGTLKLVASPLLLLISYNRPGFPADEYGFSTADRLTYGSYPLDYLFNTADTRYLSELNLDGQPLFRPEEVQHMADVKLIMVITMLSGLLLLILSLLMVWYLRRNYPGAIRRATFAGGIGLLALVIALAVAVVVGFTGFFNWFHEVFFPQGNWQFYLDDTLIRLYPEQFWLDAIILWGALLLIALLVTFLASWPTRARRERSAAEAERLWSLQADDDVAATDTDRPARPRASSEPQLSKREQRRALKQEEKERKAAQKAEAKKNVDA</sequence>
<comment type="caution">
    <text evidence="3">The sequence shown here is derived from an EMBL/GenBank/DDBJ whole genome shotgun (WGS) entry which is preliminary data.</text>
</comment>
<feature type="region of interest" description="Disordered" evidence="1">
    <location>
        <begin position="122"/>
        <end position="149"/>
    </location>
</feature>